<dbReference type="AlphaFoldDB" id="A0A0F9IKW9"/>
<protein>
    <submittedName>
        <fullName evidence="1">Uncharacterized protein</fullName>
    </submittedName>
</protein>
<accession>A0A0F9IKW9</accession>
<dbReference type="EMBL" id="LAZR01013765">
    <property type="protein sequence ID" value="KKM20444.1"/>
    <property type="molecule type" value="Genomic_DNA"/>
</dbReference>
<reference evidence="1" key="1">
    <citation type="journal article" date="2015" name="Nature">
        <title>Complex archaea that bridge the gap between prokaryotes and eukaryotes.</title>
        <authorList>
            <person name="Spang A."/>
            <person name="Saw J.H."/>
            <person name="Jorgensen S.L."/>
            <person name="Zaremba-Niedzwiedzka K."/>
            <person name="Martijn J."/>
            <person name="Lind A.E."/>
            <person name="van Eijk R."/>
            <person name="Schleper C."/>
            <person name="Guy L."/>
            <person name="Ettema T.J."/>
        </authorList>
    </citation>
    <scope>NUCLEOTIDE SEQUENCE</scope>
</reference>
<proteinExistence type="predicted"/>
<evidence type="ECO:0000313" key="1">
    <source>
        <dbReference type="EMBL" id="KKM20444.1"/>
    </source>
</evidence>
<sequence>MSFNYDSLSNRIWPVEDQEKTKRLEEMLVAKEAEIDALKALQIPTDFLHHSTMTRTPLPGPLTPQILKRMQEEIARNQPILPLEVTPATPFGIDLAKRIDAAMQSKVEIHWQELQRKYPNAKRYSCWIEDCWYTVRPDVSRQVIWINHMGWYDIEVTESALVNGNRGNFIGHDNKVSTLLITVQNWMMEHHEYEWMFDL</sequence>
<name>A0A0F9IKW9_9ZZZZ</name>
<organism evidence="1">
    <name type="scientific">marine sediment metagenome</name>
    <dbReference type="NCBI Taxonomy" id="412755"/>
    <lineage>
        <taxon>unclassified sequences</taxon>
        <taxon>metagenomes</taxon>
        <taxon>ecological metagenomes</taxon>
    </lineage>
</organism>
<gene>
    <name evidence="1" type="ORF">LCGC14_1645440</name>
</gene>
<comment type="caution">
    <text evidence="1">The sequence shown here is derived from an EMBL/GenBank/DDBJ whole genome shotgun (WGS) entry which is preliminary data.</text>
</comment>